<dbReference type="CDD" id="cd02257">
    <property type="entry name" value="Peptidase_C19"/>
    <property type="match status" value="1"/>
</dbReference>
<keyword evidence="4" id="KW-0645">Protease</keyword>
<dbReference type="InterPro" id="IPR050164">
    <property type="entry name" value="Peptidase_C19"/>
</dbReference>
<evidence type="ECO:0000313" key="11">
    <source>
        <dbReference type="EMBL" id="VEL09092.1"/>
    </source>
</evidence>
<comment type="similarity">
    <text evidence="2">Belongs to the peptidase C19 family.</text>
</comment>
<dbReference type="PANTHER" id="PTHR24006">
    <property type="entry name" value="UBIQUITIN CARBOXYL-TERMINAL HYDROLASE"/>
    <property type="match status" value="1"/>
</dbReference>
<accession>A0A3S4ZQ28</accession>
<dbReference type="GO" id="GO:0006508">
    <property type="term" value="P:proteolysis"/>
    <property type="evidence" value="ECO:0007669"/>
    <property type="project" value="UniProtKB-KW"/>
</dbReference>
<dbReference type="InterPro" id="IPR018200">
    <property type="entry name" value="USP_CS"/>
</dbReference>
<keyword evidence="6" id="KW-0378">Hydrolase</keyword>
<keyword evidence="9" id="KW-1133">Transmembrane helix</keyword>
<dbReference type="Pfam" id="PF00443">
    <property type="entry name" value="UCH"/>
    <property type="match status" value="1"/>
</dbReference>
<keyword evidence="7" id="KW-0788">Thiol protease</keyword>
<keyword evidence="9" id="KW-0472">Membrane</keyword>
<name>A0A3S4ZQ28_9PLAT</name>
<dbReference type="GO" id="GO:0004843">
    <property type="term" value="F:cysteine-type deubiquitinase activity"/>
    <property type="evidence" value="ECO:0007669"/>
    <property type="project" value="UniProtKB-EC"/>
</dbReference>
<keyword evidence="12" id="KW-1185">Reference proteome</keyword>
<evidence type="ECO:0000256" key="2">
    <source>
        <dbReference type="ARBA" id="ARBA00009085"/>
    </source>
</evidence>
<gene>
    <name evidence="11" type="ORF">PXEA_LOCUS2532</name>
</gene>
<feature type="transmembrane region" description="Helical" evidence="9">
    <location>
        <begin position="21"/>
        <end position="48"/>
    </location>
</feature>
<comment type="catalytic activity">
    <reaction evidence="1">
        <text>Thiol-dependent hydrolysis of ester, thioester, amide, peptide and isopeptide bonds formed by the C-terminal Gly of ubiquitin (a 76-residue protein attached to proteins as an intracellular targeting signal).</text>
        <dbReference type="EC" id="3.4.19.12"/>
    </reaction>
</comment>
<feature type="domain" description="USP" evidence="10">
    <location>
        <begin position="1"/>
        <end position="573"/>
    </location>
</feature>
<dbReference type="InterPro" id="IPR038765">
    <property type="entry name" value="Papain-like_cys_pep_sf"/>
</dbReference>
<keyword evidence="5" id="KW-0833">Ubl conjugation pathway</keyword>
<evidence type="ECO:0000256" key="9">
    <source>
        <dbReference type="SAM" id="Phobius"/>
    </source>
</evidence>
<proteinExistence type="inferred from homology"/>
<dbReference type="Gene3D" id="3.90.70.10">
    <property type="entry name" value="Cysteine proteinases"/>
    <property type="match status" value="1"/>
</dbReference>
<dbReference type="SUPFAM" id="SSF54001">
    <property type="entry name" value="Cysteine proteinases"/>
    <property type="match status" value="1"/>
</dbReference>
<dbReference type="PANTHER" id="PTHR24006:SF888">
    <property type="entry name" value="UBIQUITIN CARBOXYL-TERMINAL HYDROLASE 30"/>
    <property type="match status" value="1"/>
</dbReference>
<keyword evidence="9" id="KW-0812">Transmembrane</keyword>
<dbReference type="PROSITE" id="PS50235">
    <property type="entry name" value="USP_3"/>
    <property type="match status" value="1"/>
</dbReference>
<evidence type="ECO:0000313" key="12">
    <source>
        <dbReference type="Proteomes" id="UP000784294"/>
    </source>
</evidence>
<organism evidence="11 12">
    <name type="scientific">Protopolystoma xenopodis</name>
    <dbReference type="NCBI Taxonomy" id="117903"/>
    <lineage>
        <taxon>Eukaryota</taxon>
        <taxon>Metazoa</taxon>
        <taxon>Spiralia</taxon>
        <taxon>Lophotrochozoa</taxon>
        <taxon>Platyhelminthes</taxon>
        <taxon>Monogenea</taxon>
        <taxon>Polyopisthocotylea</taxon>
        <taxon>Polystomatidea</taxon>
        <taxon>Polystomatidae</taxon>
        <taxon>Protopolystoma</taxon>
    </lineage>
</organism>
<dbReference type="AlphaFoldDB" id="A0A3S4ZQ28"/>
<dbReference type="InterPro" id="IPR001394">
    <property type="entry name" value="Peptidase_C19_UCH"/>
</dbReference>
<evidence type="ECO:0000256" key="5">
    <source>
        <dbReference type="ARBA" id="ARBA00022786"/>
    </source>
</evidence>
<dbReference type="GO" id="GO:0016579">
    <property type="term" value="P:protein deubiquitination"/>
    <property type="evidence" value="ECO:0007669"/>
    <property type="project" value="InterPro"/>
</dbReference>
<comment type="caution">
    <text evidence="11">The sequence shown here is derived from an EMBL/GenBank/DDBJ whole genome shotgun (WGS) entry which is preliminary data.</text>
</comment>
<evidence type="ECO:0000256" key="6">
    <source>
        <dbReference type="ARBA" id="ARBA00022801"/>
    </source>
</evidence>
<dbReference type="EC" id="3.4.19.12" evidence="3"/>
<dbReference type="InterPro" id="IPR028889">
    <property type="entry name" value="USP"/>
</dbReference>
<evidence type="ECO:0000256" key="8">
    <source>
        <dbReference type="SAM" id="MobiDB-lite"/>
    </source>
</evidence>
<feature type="compositionally biased region" description="Polar residues" evidence="8">
    <location>
        <begin position="397"/>
        <end position="429"/>
    </location>
</feature>
<sequence length="716" mass="79642">MFLFCFFLSLDNSQKTRQNQIVFSLVAFSNLYSLPICPIILAILVILLSGVAPSDLTLSSTTPLPLCDTIRPTAKSHLTEPPASVNFCDQIQSFGLQPSANGVATLQFSSSSSSVPTNSSQGGSKVMKTANDAIEDRPSETSPLFKQAGPLAVSSISLLHCLSQQFGSPEPIQDLICQHCHNGRTNTVGSKRLGTSLTSISHRSTHMRTDSSEFPIKLSPLVTDPQSLYLNDAESYTKIEASQTFPESILDLHLSLDPNFLAEVTEDIYTPQPKRPSDSPLNLAAHLHSSCYLEHWISHLPPCMVLHIQRTKWHPSSASWDPPTYDLSSPYAASIPDKNLGAYPFLFDRSGGKHEPNRHTPELFGHGAKRHEHLEFPLYLDMSSYMLASRPWPGSKTDITSSNTGDNSTISSSGLPYNQPSNANSQQPRPTRPSHRYVLRSLIVHQGHVLQAGHYIAYRAWRRPNVLLSNASASSSQADQRARFHSLTANWRRHHWPQMSTLTSSHQSVDSMISTNKRKLKSSEFIFSDTPYETTAHRSAPFTWLLASDTCLMQASPTEVFSSQAYLLFYEREDAAPHLGPGASRCKRQADHCLVAPPSLICSSHQNCIKSRDLKVPPLATLIGTNYDLENKTQLFSSAEMIVSESKLESFELPLMEKYRIGKYEEENEESGVDEEYDENLPEVEHDTLDLERLRNATKADVIRALAQLSRSHKKS</sequence>
<dbReference type="EMBL" id="CAAALY010005427">
    <property type="protein sequence ID" value="VEL09092.1"/>
    <property type="molecule type" value="Genomic_DNA"/>
</dbReference>
<dbReference type="GO" id="GO:0005634">
    <property type="term" value="C:nucleus"/>
    <property type="evidence" value="ECO:0007669"/>
    <property type="project" value="TreeGrafter"/>
</dbReference>
<dbReference type="GO" id="GO:0005829">
    <property type="term" value="C:cytosol"/>
    <property type="evidence" value="ECO:0007669"/>
    <property type="project" value="TreeGrafter"/>
</dbReference>
<feature type="region of interest" description="Disordered" evidence="8">
    <location>
        <begin position="396"/>
        <end position="433"/>
    </location>
</feature>
<evidence type="ECO:0000256" key="7">
    <source>
        <dbReference type="ARBA" id="ARBA00022807"/>
    </source>
</evidence>
<protein>
    <recommendedName>
        <fullName evidence="3">ubiquitinyl hydrolase 1</fullName>
        <ecNumber evidence="3">3.4.19.12</ecNumber>
    </recommendedName>
</protein>
<evidence type="ECO:0000256" key="1">
    <source>
        <dbReference type="ARBA" id="ARBA00000707"/>
    </source>
</evidence>
<evidence type="ECO:0000259" key="10">
    <source>
        <dbReference type="PROSITE" id="PS50235"/>
    </source>
</evidence>
<dbReference type="Proteomes" id="UP000784294">
    <property type="component" value="Unassembled WGS sequence"/>
</dbReference>
<evidence type="ECO:0000256" key="3">
    <source>
        <dbReference type="ARBA" id="ARBA00012759"/>
    </source>
</evidence>
<evidence type="ECO:0000256" key="4">
    <source>
        <dbReference type="ARBA" id="ARBA00022670"/>
    </source>
</evidence>
<reference evidence="11" key="1">
    <citation type="submission" date="2018-11" db="EMBL/GenBank/DDBJ databases">
        <authorList>
            <consortium name="Pathogen Informatics"/>
        </authorList>
    </citation>
    <scope>NUCLEOTIDE SEQUENCE</scope>
</reference>
<dbReference type="OrthoDB" id="2248014at2759"/>
<dbReference type="PROSITE" id="PS00973">
    <property type="entry name" value="USP_2"/>
    <property type="match status" value="1"/>
</dbReference>